<evidence type="ECO:0000313" key="5">
    <source>
        <dbReference type="Proteomes" id="UP001597337"/>
    </source>
</evidence>
<keyword evidence="5" id="KW-1185">Reference proteome</keyword>
<feature type="domain" description="HupH hydrogenase expression protein C-terminal" evidence="3">
    <location>
        <begin position="26"/>
        <end position="138"/>
    </location>
</feature>
<sequence>MSGLDQIPVSIESNAPCSGKPRDYGNARAVLGQIRHALERLIASGEETRIDLSAMPFGPGDLERLTDCLGTGEVQASVEALGPTRIQETAIPSVWLVDYLNAENQRLTLHIEIASVPQILRPQPQDLALAIDRLDARLDGTPAPNTPPLSS</sequence>
<organism evidence="4 5">
    <name type="scientific">Thiorhodococcus fuscus</name>
    <dbReference type="NCBI Taxonomy" id="527200"/>
    <lineage>
        <taxon>Bacteria</taxon>
        <taxon>Pseudomonadati</taxon>
        <taxon>Pseudomonadota</taxon>
        <taxon>Gammaproteobacteria</taxon>
        <taxon>Chromatiales</taxon>
        <taxon>Chromatiaceae</taxon>
        <taxon>Thiorhodococcus</taxon>
    </lineage>
</organism>
<comment type="similarity">
    <text evidence="1">Belongs to the HupH/HyaF family.</text>
</comment>
<dbReference type="InterPro" id="IPR006894">
    <property type="entry name" value="HupH_Hydgase_express_prot_C"/>
</dbReference>
<dbReference type="EMBL" id="JBHUHX010000007">
    <property type="protein sequence ID" value="MFD2110952.1"/>
    <property type="molecule type" value="Genomic_DNA"/>
</dbReference>
<protein>
    <submittedName>
        <fullName evidence="4">Hydrogenase expression/formation protein</fullName>
    </submittedName>
</protein>
<evidence type="ECO:0000256" key="2">
    <source>
        <dbReference type="SAM" id="MobiDB-lite"/>
    </source>
</evidence>
<proteinExistence type="inferred from homology"/>
<evidence type="ECO:0000256" key="1">
    <source>
        <dbReference type="ARBA" id="ARBA00010832"/>
    </source>
</evidence>
<dbReference type="InterPro" id="IPR038527">
    <property type="entry name" value="HupH_C_sf"/>
</dbReference>
<dbReference type="Pfam" id="PF04809">
    <property type="entry name" value="HupH_C"/>
    <property type="match status" value="1"/>
</dbReference>
<dbReference type="RefSeq" id="WP_386023422.1">
    <property type="nucleotide sequence ID" value="NZ_JBHUHX010000007.1"/>
</dbReference>
<dbReference type="Gene3D" id="3.30.1370.140">
    <property type="entry name" value="HupH hydrogenase expression protein, C-terminal domain"/>
    <property type="match status" value="1"/>
</dbReference>
<evidence type="ECO:0000259" key="3">
    <source>
        <dbReference type="Pfam" id="PF04809"/>
    </source>
</evidence>
<accession>A0ABW4Y463</accession>
<name>A0ABW4Y463_9GAMM</name>
<dbReference type="Proteomes" id="UP001597337">
    <property type="component" value="Unassembled WGS sequence"/>
</dbReference>
<gene>
    <name evidence="4" type="ORF">ACFSJC_03745</name>
</gene>
<feature type="region of interest" description="Disordered" evidence="2">
    <location>
        <begin position="1"/>
        <end position="22"/>
    </location>
</feature>
<evidence type="ECO:0000313" key="4">
    <source>
        <dbReference type="EMBL" id="MFD2110952.1"/>
    </source>
</evidence>
<reference evidence="5" key="1">
    <citation type="journal article" date="2019" name="Int. J. Syst. Evol. Microbiol.">
        <title>The Global Catalogue of Microorganisms (GCM) 10K type strain sequencing project: providing services to taxonomists for standard genome sequencing and annotation.</title>
        <authorList>
            <consortium name="The Broad Institute Genomics Platform"/>
            <consortium name="The Broad Institute Genome Sequencing Center for Infectious Disease"/>
            <person name="Wu L."/>
            <person name="Ma J."/>
        </authorList>
    </citation>
    <scope>NUCLEOTIDE SEQUENCE [LARGE SCALE GENOMIC DNA]</scope>
    <source>
        <strain evidence="5">KACC 12597</strain>
    </source>
</reference>
<comment type="caution">
    <text evidence="4">The sequence shown here is derived from an EMBL/GenBank/DDBJ whole genome shotgun (WGS) entry which is preliminary data.</text>
</comment>